<dbReference type="InterPro" id="IPR001647">
    <property type="entry name" value="HTH_TetR"/>
</dbReference>
<accession>A0ABT3CVF8</accession>
<feature type="domain" description="HTH tetR-type" evidence="5">
    <location>
        <begin position="7"/>
        <end position="67"/>
    </location>
</feature>
<evidence type="ECO:0000313" key="6">
    <source>
        <dbReference type="EMBL" id="MCV9387223.1"/>
    </source>
</evidence>
<comment type="caution">
    <text evidence="6">The sequence shown here is derived from an EMBL/GenBank/DDBJ whole genome shotgun (WGS) entry which is preliminary data.</text>
</comment>
<reference evidence="6 7" key="1">
    <citation type="submission" date="2022-10" db="EMBL/GenBank/DDBJ databases">
        <title>Comparative genomics and taxonomic characterization of three novel marine species of genus Reichenbachiella exhibiting antioxidant and polysaccharide degradation activities.</title>
        <authorList>
            <person name="Muhammad N."/>
            <person name="Lee Y.-J."/>
            <person name="Ko J."/>
            <person name="Kim S.-G."/>
        </authorList>
    </citation>
    <scope>NUCLEOTIDE SEQUENCE [LARGE SCALE GENOMIC DNA]</scope>
    <source>
        <strain evidence="6 7">ABR2-5</strain>
    </source>
</reference>
<evidence type="ECO:0000256" key="2">
    <source>
        <dbReference type="ARBA" id="ARBA00023125"/>
    </source>
</evidence>
<protein>
    <submittedName>
        <fullName evidence="6">TetR/AcrR family transcriptional regulator</fullName>
    </submittedName>
</protein>
<proteinExistence type="predicted"/>
<dbReference type="Pfam" id="PF00440">
    <property type="entry name" value="TetR_N"/>
    <property type="match status" value="1"/>
</dbReference>
<evidence type="ECO:0000259" key="5">
    <source>
        <dbReference type="PROSITE" id="PS50977"/>
    </source>
</evidence>
<dbReference type="PANTHER" id="PTHR47506:SF3">
    <property type="entry name" value="HTH-TYPE TRANSCRIPTIONAL REGULATOR LMRA"/>
    <property type="match status" value="1"/>
</dbReference>
<dbReference type="Gene3D" id="1.10.357.10">
    <property type="entry name" value="Tetracycline Repressor, domain 2"/>
    <property type="match status" value="1"/>
</dbReference>
<dbReference type="SUPFAM" id="SSF46689">
    <property type="entry name" value="Homeodomain-like"/>
    <property type="match status" value="1"/>
</dbReference>
<dbReference type="EMBL" id="JAOYOD010000001">
    <property type="protein sequence ID" value="MCV9387223.1"/>
    <property type="molecule type" value="Genomic_DNA"/>
</dbReference>
<feature type="DNA-binding region" description="H-T-H motif" evidence="4">
    <location>
        <begin position="30"/>
        <end position="49"/>
    </location>
</feature>
<gene>
    <name evidence="6" type="ORF">N7U62_11145</name>
</gene>
<keyword evidence="1" id="KW-0805">Transcription regulation</keyword>
<evidence type="ECO:0000313" key="7">
    <source>
        <dbReference type="Proteomes" id="UP001300692"/>
    </source>
</evidence>
<dbReference type="Proteomes" id="UP001300692">
    <property type="component" value="Unassembled WGS sequence"/>
</dbReference>
<organism evidence="6 7">
    <name type="scientific">Reichenbachiella ulvae</name>
    <dbReference type="NCBI Taxonomy" id="2980104"/>
    <lineage>
        <taxon>Bacteria</taxon>
        <taxon>Pseudomonadati</taxon>
        <taxon>Bacteroidota</taxon>
        <taxon>Cytophagia</taxon>
        <taxon>Cytophagales</taxon>
        <taxon>Reichenbachiellaceae</taxon>
        <taxon>Reichenbachiella</taxon>
    </lineage>
</organism>
<dbReference type="RefSeq" id="WP_264138049.1">
    <property type="nucleotide sequence ID" value="NZ_JAOYOD010000001.1"/>
</dbReference>
<dbReference type="SUPFAM" id="SSF48498">
    <property type="entry name" value="Tetracyclin repressor-like, C-terminal domain"/>
    <property type="match status" value="1"/>
</dbReference>
<dbReference type="InterPro" id="IPR011075">
    <property type="entry name" value="TetR_C"/>
</dbReference>
<dbReference type="PROSITE" id="PS50977">
    <property type="entry name" value="HTH_TETR_2"/>
    <property type="match status" value="1"/>
</dbReference>
<evidence type="ECO:0000256" key="1">
    <source>
        <dbReference type="ARBA" id="ARBA00023015"/>
    </source>
</evidence>
<dbReference type="InterPro" id="IPR009057">
    <property type="entry name" value="Homeodomain-like_sf"/>
</dbReference>
<dbReference type="InterPro" id="IPR036271">
    <property type="entry name" value="Tet_transcr_reg_TetR-rel_C_sf"/>
</dbReference>
<evidence type="ECO:0000256" key="3">
    <source>
        <dbReference type="ARBA" id="ARBA00023163"/>
    </source>
</evidence>
<dbReference type="PANTHER" id="PTHR47506">
    <property type="entry name" value="TRANSCRIPTIONAL REGULATORY PROTEIN"/>
    <property type="match status" value="1"/>
</dbReference>
<dbReference type="Pfam" id="PF16925">
    <property type="entry name" value="TetR_C_13"/>
    <property type="match status" value="1"/>
</dbReference>
<keyword evidence="3" id="KW-0804">Transcription</keyword>
<dbReference type="PRINTS" id="PR00455">
    <property type="entry name" value="HTHTETR"/>
</dbReference>
<evidence type="ECO:0000256" key="4">
    <source>
        <dbReference type="PROSITE-ProRule" id="PRU00335"/>
    </source>
</evidence>
<keyword evidence="7" id="KW-1185">Reference proteome</keyword>
<name>A0ABT3CVF8_9BACT</name>
<sequence length="199" mass="22334">MPVTKADKTKQYIIEKVAPFFNKHGYTGTSMSDITKATGLTKGAVYGNFENKEDLAIKAFNYTVKTRLWPVIEAINSQQTGVAKLRALTDFYRNYYDHVSEYGGCPVLNVGIDSLNHNHALYNRVVSVIGKMTKGIQEVIEQAQSEGSIKGELDARSYASKIYAQIQGSIFMAVVCKSNENMKNMMDHIDLMIDREMKN</sequence>
<keyword evidence="2 4" id="KW-0238">DNA-binding</keyword>